<comment type="caution">
    <text evidence="3">The sequence shown here is derived from an EMBL/GenBank/DDBJ whole genome shotgun (WGS) entry which is preliminary data.</text>
</comment>
<evidence type="ECO:0000313" key="4">
    <source>
        <dbReference type="Proteomes" id="UP000297540"/>
    </source>
</evidence>
<dbReference type="InterPro" id="IPR023393">
    <property type="entry name" value="START-like_dom_sf"/>
</dbReference>
<dbReference type="Proteomes" id="UP000297540">
    <property type="component" value="Unassembled WGS sequence"/>
</dbReference>
<evidence type="ECO:0000256" key="1">
    <source>
        <dbReference type="ARBA" id="ARBA00006817"/>
    </source>
</evidence>
<dbReference type="InterPro" id="IPR013538">
    <property type="entry name" value="ASHA1/2-like_C"/>
</dbReference>
<comment type="similarity">
    <text evidence="1">Belongs to the AHA1 family.</text>
</comment>
<dbReference type="AlphaFoldDB" id="A0A4Y8S566"/>
<proteinExistence type="inferred from homology"/>
<dbReference type="Pfam" id="PF08327">
    <property type="entry name" value="AHSA1"/>
    <property type="match status" value="1"/>
</dbReference>
<dbReference type="SUPFAM" id="SSF55961">
    <property type="entry name" value="Bet v1-like"/>
    <property type="match status" value="1"/>
</dbReference>
<organism evidence="3 4">
    <name type="scientific">Mucilaginibacter psychrotolerans</name>
    <dbReference type="NCBI Taxonomy" id="1524096"/>
    <lineage>
        <taxon>Bacteria</taxon>
        <taxon>Pseudomonadati</taxon>
        <taxon>Bacteroidota</taxon>
        <taxon>Sphingobacteriia</taxon>
        <taxon>Sphingobacteriales</taxon>
        <taxon>Sphingobacteriaceae</taxon>
        <taxon>Mucilaginibacter</taxon>
    </lineage>
</organism>
<accession>A0A4Y8S566</accession>
<feature type="domain" description="Activator of Hsp90 ATPase homologue 1/2-like C-terminal" evidence="2">
    <location>
        <begin position="14"/>
        <end position="140"/>
    </location>
</feature>
<evidence type="ECO:0000313" key="3">
    <source>
        <dbReference type="EMBL" id="TFF33564.1"/>
    </source>
</evidence>
<dbReference type="CDD" id="cd07814">
    <property type="entry name" value="SRPBCC_CalC_Aha1-like"/>
    <property type="match status" value="1"/>
</dbReference>
<dbReference type="RefSeq" id="WP_133236139.1">
    <property type="nucleotide sequence ID" value="NZ_SOZE01000042.1"/>
</dbReference>
<keyword evidence="4" id="KW-1185">Reference proteome</keyword>
<dbReference type="EMBL" id="SOZE01000042">
    <property type="protein sequence ID" value="TFF33564.1"/>
    <property type="molecule type" value="Genomic_DNA"/>
</dbReference>
<evidence type="ECO:0000259" key="2">
    <source>
        <dbReference type="Pfam" id="PF08327"/>
    </source>
</evidence>
<dbReference type="OrthoDB" id="2355173at2"/>
<sequence length="142" mass="16075">MSDIKLTTSISFNSPKERVWQGITDPEVVKQYFFGTMQESAWMEGSPITWSGEWEGKAYQDKGTIQEIIPGEYVRYTYWSSMGGTEDKPENYQLVSYKLDEQDGVTTLAITQDNIKDEAAKAHSEGSWQAIFGGLKKLLEAE</sequence>
<protein>
    <submittedName>
        <fullName evidence="3">SRPBCC domain-containing protein</fullName>
    </submittedName>
</protein>
<reference evidence="3 4" key="1">
    <citation type="journal article" date="2017" name="Int. J. Syst. Evol. Microbiol.">
        <title>Mucilaginibacterpsychrotolerans sp. nov., isolated from peatlands.</title>
        <authorList>
            <person name="Deng Y."/>
            <person name="Shen L."/>
            <person name="Xu B."/>
            <person name="Liu Y."/>
            <person name="Gu Z."/>
            <person name="Liu H."/>
            <person name="Zhou Y."/>
        </authorList>
    </citation>
    <scope>NUCLEOTIDE SEQUENCE [LARGE SCALE GENOMIC DNA]</scope>
    <source>
        <strain evidence="3 4">NH7-4</strain>
    </source>
</reference>
<name>A0A4Y8S566_9SPHI</name>
<gene>
    <name evidence="3" type="ORF">E2R66_25145</name>
</gene>
<dbReference type="Gene3D" id="3.30.530.20">
    <property type="match status" value="1"/>
</dbReference>